<keyword evidence="2" id="KW-1133">Transmembrane helix</keyword>
<proteinExistence type="predicted"/>
<keyword evidence="4" id="KW-1185">Reference proteome</keyword>
<gene>
    <name evidence="3" type="ORF">CLV63_110109</name>
</gene>
<feature type="transmembrane region" description="Helical" evidence="2">
    <location>
        <begin position="49"/>
        <end position="69"/>
    </location>
</feature>
<evidence type="ECO:0000313" key="4">
    <source>
        <dbReference type="Proteomes" id="UP000240542"/>
    </source>
</evidence>
<feature type="region of interest" description="Disordered" evidence="1">
    <location>
        <begin position="1"/>
        <end position="46"/>
    </location>
</feature>
<dbReference type="EMBL" id="PYGA01000010">
    <property type="protein sequence ID" value="PSK96812.1"/>
    <property type="molecule type" value="Genomic_DNA"/>
</dbReference>
<evidence type="ECO:0000256" key="2">
    <source>
        <dbReference type="SAM" id="Phobius"/>
    </source>
</evidence>
<name>A0A2P8DHW9_9ACTN</name>
<comment type="caution">
    <text evidence="3">The sequence shown here is derived from an EMBL/GenBank/DDBJ whole genome shotgun (WGS) entry which is preliminary data.</text>
</comment>
<reference evidence="3 4" key="1">
    <citation type="submission" date="2018-03" db="EMBL/GenBank/DDBJ databases">
        <title>Genomic Encyclopedia of Archaeal and Bacterial Type Strains, Phase II (KMG-II): from individual species to whole genera.</title>
        <authorList>
            <person name="Goeker M."/>
        </authorList>
    </citation>
    <scope>NUCLEOTIDE SEQUENCE [LARGE SCALE GENOMIC DNA]</scope>
    <source>
        <strain evidence="3 4">DSM 45312</strain>
    </source>
</reference>
<sequence>MSQTSEDTRGATGTASRKAPPRPRKPERPATRPAQRPRPAPAAPGAPRLPFVLLILALLAGALISLLALRTVLTEDAFAIDMERDRQQALVHEEQDLRDKVERESAPGAIAEKAEGYGMESGQAPEVLDLEDGKTSESGDSGTGLPGTENQAEPN</sequence>
<keyword evidence="2" id="KW-0472">Membrane</keyword>
<protein>
    <recommendedName>
        <fullName evidence="5">Cell division protein FtsL</fullName>
    </recommendedName>
</protein>
<evidence type="ECO:0000256" key="1">
    <source>
        <dbReference type="SAM" id="MobiDB-lite"/>
    </source>
</evidence>
<keyword evidence="2" id="KW-0812">Transmembrane</keyword>
<evidence type="ECO:0008006" key="5">
    <source>
        <dbReference type="Google" id="ProtNLM"/>
    </source>
</evidence>
<dbReference type="Proteomes" id="UP000240542">
    <property type="component" value="Unassembled WGS sequence"/>
</dbReference>
<accession>A0A2P8DHW9</accession>
<feature type="compositionally biased region" description="Basic and acidic residues" evidence="1">
    <location>
        <begin position="92"/>
        <end position="105"/>
    </location>
</feature>
<evidence type="ECO:0000313" key="3">
    <source>
        <dbReference type="EMBL" id="PSK96812.1"/>
    </source>
</evidence>
<dbReference type="AlphaFoldDB" id="A0A2P8DHW9"/>
<feature type="region of interest" description="Disordered" evidence="1">
    <location>
        <begin position="92"/>
        <end position="155"/>
    </location>
</feature>
<dbReference type="RefSeq" id="WP_106583707.1">
    <property type="nucleotide sequence ID" value="NZ_PYGA01000010.1"/>
</dbReference>
<organism evidence="3 4">
    <name type="scientific">Murinocardiopsis flavida</name>
    <dbReference type="NCBI Taxonomy" id="645275"/>
    <lineage>
        <taxon>Bacteria</taxon>
        <taxon>Bacillati</taxon>
        <taxon>Actinomycetota</taxon>
        <taxon>Actinomycetes</taxon>
        <taxon>Streptosporangiales</taxon>
        <taxon>Nocardiopsidaceae</taxon>
        <taxon>Murinocardiopsis</taxon>
    </lineage>
</organism>